<feature type="binding site" evidence="5">
    <location>
        <position position="440"/>
    </location>
    <ligand>
        <name>isopentenyl diphosphate</name>
        <dbReference type="ChEBI" id="CHEBI:128769"/>
    </ligand>
</feature>
<feature type="binding site" evidence="5">
    <location>
        <position position="292"/>
    </location>
    <ligand>
        <name>dimethylallyl diphosphate</name>
        <dbReference type="ChEBI" id="CHEBI:57623"/>
    </ligand>
</feature>
<feature type="binding site" evidence="5">
    <location>
        <position position="440"/>
    </location>
    <ligand>
        <name>(2E)-4-hydroxy-3-methylbut-2-enyl diphosphate</name>
        <dbReference type="ChEBI" id="CHEBI:128753"/>
    </ligand>
</feature>
<feature type="binding site" evidence="5">
    <location>
        <position position="484"/>
    </location>
    <ligand>
        <name>(2E)-4-hydroxy-3-methylbut-2-enyl diphosphate</name>
        <dbReference type="ChEBI" id="CHEBI:128753"/>
    </ligand>
</feature>
<feature type="binding site" evidence="5">
    <location>
        <position position="230"/>
    </location>
    <ligand>
        <name>[4Fe-4S] cluster</name>
        <dbReference type="ChEBI" id="CHEBI:49883"/>
    </ligand>
</feature>
<dbReference type="Gene3D" id="3.40.1010.20">
    <property type="entry name" value="4-hydroxy-3-methylbut-2-enyl diphosphate reductase, catalytic domain"/>
    <property type="match status" value="2"/>
</dbReference>
<dbReference type="SUPFAM" id="SSF53167">
    <property type="entry name" value="Purine and uridine phosphorylases"/>
    <property type="match status" value="1"/>
</dbReference>
<keyword evidence="5 8" id="KW-0560">Oxidoreductase</keyword>
<keyword evidence="9" id="KW-1185">Reference proteome</keyword>
<dbReference type="Pfam" id="PF02401">
    <property type="entry name" value="LYTB"/>
    <property type="match status" value="1"/>
</dbReference>
<dbReference type="OrthoDB" id="9804068at2"/>
<feature type="binding site" evidence="5">
    <location>
        <position position="412"/>
    </location>
    <ligand>
        <name>[4Fe-4S] cluster</name>
        <dbReference type="ChEBI" id="CHEBI:49883"/>
    </ligand>
</feature>
<feature type="binding site" evidence="5">
    <location>
        <position position="441"/>
    </location>
    <ligand>
        <name>(2E)-4-hydroxy-3-methylbut-2-enyl diphosphate</name>
        <dbReference type="ChEBI" id="CHEBI:128753"/>
    </ligand>
</feature>
<feature type="binding site" evidence="5">
    <location>
        <position position="292"/>
    </location>
    <ligand>
        <name>(2E)-4-hydroxy-3-methylbut-2-enyl diphosphate</name>
        <dbReference type="ChEBI" id="CHEBI:128753"/>
    </ligand>
</feature>
<feature type="binding site" evidence="5">
    <location>
        <position position="442"/>
    </location>
    <ligand>
        <name>(2E)-4-hydroxy-3-methylbut-2-enyl diphosphate</name>
        <dbReference type="ChEBI" id="CHEBI:128753"/>
    </ligand>
</feature>
<comment type="pathway">
    <text evidence="5">Isoprenoid biosynthesis; isopentenyl diphosphate biosynthesis via DXP pathway; isopentenyl diphosphate from 1-deoxy-D-xylulose 5-phosphate: step 6/6.</text>
</comment>
<evidence type="ECO:0000256" key="3">
    <source>
        <dbReference type="ARBA" id="ARBA00023004"/>
    </source>
</evidence>
<feature type="binding site" evidence="5">
    <location>
        <position position="442"/>
    </location>
    <ligand>
        <name>dimethylallyl diphosphate</name>
        <dbReference type="ChEBI" id="CHEBI:57623"/>
    </ligand>
</feature>
<dbReference type="Pfam" id="PF01048">
    <property type="entry name" value="PNP_UDP_1"/>
    <property type="match status" value="1"/>
</dbReference>
<sequence length="524" mass="54100">MTETIPQPRTHVAADRIEDTAPESAKPGLLVFAPLRIEANAVRRGLTRPGSQVLRTGMGGTRAKRSAVKSQPHSFGATVVMGTAAGLSDDLSPGDLVVATEVSDGETTVALPGAALLAAELRRAGLNARAGRLVTVGKLVRSAERVRLASDGYLAADMESAALVAALAGTAAGHPVAVIRAVSDAGFGPGMVSGGMAALRSLRLAAPVAEKWAAACRQRTVLLAGPRSFCAGVERAIEIVERALELRGAPVYVRKQIVHNTRVVSDLEQRGAVFVDELDEVPDGATVVFSAHGVSPAVRTDASGRGLSVIDATCPLVSKVHAEARRFAREGYTVALIGHAGHEEVEGTLGEAPDSTVLVQTAQDVASLDVADPSKLAFLMQTTLAIDEAADVAGALRDKFPQMRAPGSDDICYATTNRQAAVRAVAAEADLVLVAGSANSSNSVRLVERSQRDGTPAHLIDGATDIDLAWLSGVSVVGLTAGASAPPAVVSEIIDALSGLGTVTVTERVTTTESVQFGLPREVR</sequence>
<keyword evidence="4 5" id="KW-0411">Iron-sulfur</keyword>
<feature type="binding site" evidence="5">
    <location>
        <position position="441"/>
    </location>
    <ligand>
        <name>dimethylallyl diphosphate</name>
        <dbReference type="ChEBI" id="CHEBI:57623"/>
    </ligand>
</feature>
<comment type="cofactor">
    <cofactor evidence="5">
        <name>[4Fe-4S] cluster</name>
        <dbReference type="ChEBI" id="CHEBI:49883"/>
    </cofactor>
    <text evidence="5">Binds 1 [4Fe-4S] cluster per subunit.</text>
</comment>
<feature type="binding site" evidence="5">
    <location>
        <position position="484"/>
    </location>
    <ligand>
        <name>isopentenyl diphosphate</name>
        <dbReference type="ChEBI" id="CHEBI:128769"/>
    </ligand>
</feature>
<comment type="caution">
    <text evidence="8">The sequence shown here is derived from an EMBL/GenBank/DDBJ whole genome shotgun (WGS) entry which is preliminary data.</text>
</comment>
<comment type="catalytic activity">
    <reaction evidence="5">
        <text>dimethylallyl diphosphate + 2 oxidized [2Fe-2S]-[ferredoxin] + H2O = (2E)-4-hydroxy-3-methylbut-2-enyl diphosphate + 2 reduced [2Fe-2S]-[ferredoxin] + 2 H(+)</text>
        <dbReference type="Rhea" id="RHEA:24825"/>
        <dbReference type="Rhea" id="RHEA-COMP:10000"/>
        <dbReference type="Rhea" id="RHEA-COMP:10001"/>
        <dbReference type="ChEBI" id="CHEBI:15377"/>
        <dbReference type="ChEBI" id="CHEBI:15378"/>
        <dbReference type="ChEBI" id="CHEBI:33737"/>
        <dbReference type="ChEBI" id="CHEBI:33738"/>
        <dbReference type="ChEBI" id="CHEBI:57623"/>
        <dbReference type="ChEBI" id="CHEBI:128753"/>
        <dbReference type="EC" id="1.17.7.4"/>
    </reaction>
</comment>
<dbReference type="GO" id="GO:0016114">
    <property type="term" value="P:terpenoid biosynthetic process"/>
    <property type="evidence" value="ECO:0007669"/>
    <property type="project" value="UniProtKB-UniRule"/>
</dbReference>
<dbReference type="Gene3D" id="3.40.50.11270">
    <property type="match status" value="1"/>
</dbReference>
<keyword evidence="5" id="KW-0414">Isoprene biosynthesis</keyword>
<dbReference type="AlphaFoldDB" id="A0A6P2C4P5"/>
<dbReference type="CDD" id="cd13944">
    <property type="entry name" value="lytB_ispH"/>
    <property type="match status" value="1"/>
</dbReference>
<evidence type="ECO:0000313" key="8">
    <source>
        <dbReference type="EMBL" id="TVZ06198.1"/>
    </source>
</evidence>
<dbReference type="Gene3D" id="3.40.50.1580">
    <property type="entry name" value="Nucleoside phosphorylase domain"/>
    <property type="match status" value="1"/>
</dbReference>
<dbReference type="HAMAP" id="MF_00191">
    <property type="entry name" value="IspH"/>
    <property type="match status" value="1"/>
</dbReference>
<dbReference type="NCBIfam" id="TIGR00216">
    <property type="entry name" value="ispH_lytB"/>
    <property type="match status" value="1"/>
</dbReference>
<dbReference type="GO" id="GO:0046872">
    <property type="term" value="F:metal ion binding"/>
    <property type="evidence" value="ECO:0007669"/>
    <property type="project" value="UniProtKB-KW"/>
</dbReference>
<comment type="catalytic activity">
    <reaction evidence="5">
        <text>isopentenyl diphosphate + 2 oxidized [2Fe-2S]-[ferredoxin] + H2O = (2E)-4-hydroxy-3-methylbut-2-enyl diphosphate + 2 reduced [2Fe-2S]-[ferredoxin] + 2 H(+)</text>
        <dbReference type="Rhea" id="RHEA:24488"/>
        <dbReference type="Rhea" id="RHEA-COMP:10000"/>
        <dbReference type="Rhea" id="RHEA-COMP:10001"/>
        <dbReference type="ChEBI" id="CHEBI:15377"/>
        <dbReference type="ChEBI" id="CHEBI:15378"/>
        <dbReference type="ChEBI" id="CHEBI:33737"/>
        <dbReference type="ChEBI" id="CHEBI:33738"/>
        <dbReference type="ChEBI" id="CHEBI:128753"/>
        <dbReference type="ChEBI" id="CHEBI:128769"/>
        <dbReference type="EC" id="1.17.7.4"/>
    </reaction>
</comment>
<dbReference type="GO" id="GO:0019288">
    <property type="term" value="P:isopentenyl diphosphate biosynthetic process, methylerythritol 4-phosphate pathway"/>
    <property type="evidence" value="ECO:0007669"/>
    <property type="project" value="UniProtKB-UniRule"/>
</dbReference>
<keyword evidence="2 5" id="KW-0479">Metal-binding</keyword>
<feature type="binding site" evidence="5">
    <location>
        <position position="342"/>
    </location>
    <ligand>
        <name>dimethylallyl diphosphate</name>
        <dbReference type="ChEBI" id="CHEBI:57623"/>
    </ligand>
</feature>
<feature type="binding site" evidence="5">
    <location>
        <position position="442"/>
    </location>
    <ligand>
        <name>isopentenyl diphosphate</name>
        <dbReference type="ChEBI" id="CHEBI:128769"/>
    </ligand>
</feature>
<dbReference type="GO" id="GO:0051745">
    <property type="term" value="F:4-hydroxy-3-methylbut-2-enyl diphosphate reductase activity"/>
    <property type="evidence" value="ECO:0007669"/>
    <property type="project" value="UniProtKB-UniRule"/>
</dbReference>
<dbReference type="EMBL" id="RPFW01000001">
    <property type="protein sequence ID" value="TVZ06198.1"/>
    <property type="molecule type" value="Genomic_DNA"/>
</dbReference>
<feature type="binding site" evidence="5">
    <location>
        <position position="292"/>
    </location>
    <ligand>
        <name>isopentenyl diphosphate</name>
        <dbReference type="ChEBI" id="CHEBI:128769"/>
    </ligand>
</feature>
<dbReference type="InterPro" id="IPR000845">
    <property type="entry name" value="Nucleoside_phosphorylase_d"/>
</dbReference>
<evidence type="ECO:0000256" key="4">
    <source>
        <dbReference type="ARBA" id="ARBA00023014"/>
    </source>
</evidence>
<feature type="binding site" evidence="5">
    <location>
        <position position="382"/>
    </location>
    <ligand>
        <name>(2E)-4-hydroxy-3-methylbut-2-enyl diphosphate</name>
        <dbReference type="ChEBI" id="CHEBI:128753"/>
    </ligand>
</feature>
<dbReference type="GO" id="GO:0009116">
    <property type="term" value="P:nucleoside metabolic process"/>
    <property type="evidence" value="ECO:0007669"/>
    <property type="project" value="InterPro"/>
</dbReference>
<feature type="domain" description="Nucleoside phosphorylase" evidence="7">
    <location>
        <begin position="53"/>
        <end position="186"/>
    </location>
</feature>
<comment type="pathway">
    <text evidence="5">Isoprenoid biosynthesis; dimethylallyl diphosphate biosynthesis; dimethylallyl diphosphate from (2E)-4-hydroxy-3-methylbutenyl diphosphate: step 1/1.</text>
</comment>
<accession>A0A6P2C4P5</accession>
<feature type="binding site" evidence="5">
    <location>
        <position position="259"/>
    </location>
    <ligand>
        <name>isopentenyl diphosphate</name>
        <dbReference type="ChEBI" id="CHEBI:128769"/>
    </ligand>
</feature>
<feature type="binding site" evidence="5">
    <location>
        <position position="342"/>
    </location>
    <ligand>
        <name>isopentenyl diphosphate</name>
        <dbReference type="ChEBI" id="CHEBI:128769"/>
    </ligand>
</feature>
<dbReference type="InterPro" id="IPR003451">
    <property type="entry name" value="LytB/IspH"/>
</dbReference>
<feature type="binding site" evidence="5">
    <location>
        <position position="484"/>
    </location>
    <ligand>
        <name>dimethylallyl diphosphate</name>
        <dbReference type="ChEBI" id="CHEBI:57623"/>
    </ligand>
</feature>
<dbReference type="RefSeq" id="WP_145850952.1">
    <property type="nucleotide sequence ID" value="NZ_RPFW01000001.1"/>
</dbReference>
<organism evidence="8 9">
    <name type="scientific">Trebonia kvetii</name>
    <dbReference type="NCBI Taxonomy" id="2480626"/>
    <lineage>
        <taxon>Bacteria</taxon>
        <taxon>Bacillati</taxon>
        <taxon>Actinomycetota</taxon>
        <taxon>Actinomycetes</taxon>
        <taxon>Streptosporangiales</taxon>
        <taxon>Treboniaceae</taxon>
        <taxon>Trebonia</taxon>
    </lineage>
</organism>
<dbReference type="InterPro" id="IPR035994">
    <property type="entry name" value="Nucleoside_phosphorylase_sf"/>
</dbReference>
<feature type="binding site" evidence="5">
    <location>
        <position position="342"/>
    </location>
    <ligand>
        <name>(2E)-4-hydroxy-3-methylbut-2-enyl diphosphate</name>
        <dbReference type="ChEBI" id="CHEBI:128753"/>
    </ligand>
</feature>
<gene>
    <name evidence="5 8" type="primary">ispH</name>
    <name evidence="8" type="ORF">EAS64_01785</name>
</gene>
<dbReference type="UniPathway" id="UPA00056">
    <property type="reaction ID" value="UER00097"/>
</dbReference>
<feature type="binding site" evidence="5">
    <location>
        <position position="259"/>
    </location>
    <ligand>
        <name>(2E)-4-hydroxy-3-methylbut-2-enyl diphosphate</name>
        <dbReference type="ChEBI" id="CHEBI:128753"/>
    </ligand>
</feature>
<comment type="function">
    <text evidence="5">Catalyzes the conversion of 1-hydroxy-2-methyl-2-(E)-butenyl 4-diphosphate (HMBPP) into a mixture of isopentenyl diphosphate (IPP) and dimethylallyl diphosphate (DMAPP). Acts in the terminal step of the DOXP/MEP pathway for isoprenoid precursor biosynthesis.</text>
</comment>
<dbReference type="PANTHER" id="PTHR30426:SF0">
    <property type="entry name" value="4-HYDROXY-3-METHYLBUT-2-ENYL DIPHOSPHATE REDUCTASE"/>
    <property type="match status" value="1"/>
</dbReference>
<dbReference type="UniPathway" id="UPA00059">
    <property type="reaction ID" value="UER00105"/>
</dbReference>
<feature type="binding site" evidence="5">
    <location>
        <position position="314"/>
    </location>
    <ligand>
        <name>[4Fe-4S] cluster</name>
        <dbReference type="ChEBI" id="CHEBI:49883"/>
    </ligand>
</feature>
<dbReference type="GO" id="GO:0050992">
    <property type="term" value="P:dimethylallyl diphosphate biosynthetic process"/>
    <property type="evidence" value="ECO:0007669"/>
    <property type="project" value="UniProtKB-UniRule"/>
</dbReference>
<protein>
    <recommendedName>
        <fullName evidence="5">4-hydroxy-3-methylbut-2-enyl diphosphate reductase</fullName>
        <shortName evidence="5">HMBPP reductase</shortName>
        <ecNumber evidence="5">1.17.7.4</ecNumber>
    </recommendedName>
</protein>
<proteinExistence type="inferred from homology"/>
<feature type="binding site" evidence="5">
    <location>
        <position position="259"/>
    </location>
    <ligand>
        <name>dimethylallyl diphosphate</name>
        <dbReference type="ChEBI" id="CHEBI:57623"/>
    </ligand>
</feature>
<dbReference type="GO" id="GO:0051539">
    <property type="term" value="F:4 iron, 4 sulfur cluster binding"/>
    <property type="evidence" value="ECO:0007669"/>
    <property type="project" value="UniProtKB-UniRule"/>
</dbReference>
<dbReference type="PANTHER" id="PTHR30426">
    <property type="entry name" value="4-HYDROXY-3-METHYLBUT-2-ENYL DIPHOSPHATE REDUCTASE"/>
    <property type="match status" value="1"/>
</dbReference>
<reference evidence="8 9" key="1">
    <citation type="submission" date="2018-11" db="EMBL/GenBank/DDBJ databases">
        <title>Trebonia kvetii gen.nov., sp.nov., a novel acidophilic actinobacterium, and proposal of the new actinobacterial family Treboniaceae fam. nov.</title>
        <authorList>
            <person name="Rapoport D."/>
            <person name="Sagova-Mareckova M."/>
            <person name="Sedlacek I."/>
            <person name="Provaznik J."/>
            <person name="Kralova S."/>
            <person name="Pavlinic D."/>
            <person name="Benes V."/>
            <person name="Kopecky J."/>
        </authorList>
    </citation>
    <scope>NUCLEOTIDE SEQUENCE [LARGE SCALE GENOMIC DNA]</scope>
    <source>
        <strain evidence="8 9">15Tr583</strain>
    </source>
</reference>
<feature type="active site" description="Proton donor" evidence="5">
    <location>
        <position position="344"/>
    </location>
</feature>
<keyword evidence="1 5" id="KW-0004">4Fe-4S</keyword>
<evidence type="ECO:0000256" key="2">
    <source>
        <dbReference type="ARBA" id="ARBA00022723"/>
    </source>
</evidence>
<evidence type="ECO:0000256" key="6">
    <source>
        <dbReference type="SAM" id="MobiDB-lite"/>
    </source>
</evidence>
<feature type="binding site" evidence="5">
    <location>
        <position position="441"/>
    </location>
    <ligand>
        <name>isopentenyl diphosphate</name>
        <dbReference type="ChEBI" id="CHEBI:128769"/>
    </ligand>
</feature>
<evidence type="ECO:0000313" key="9">
    <source>
        <dbReference type="Proteomes" id="UP000460272"/>
    </source>
</evidence>
<evidence type="ECO:0000256" key="5">
    <source>
        <dbReference type="HAMAP-Rule" id="MF_00191"/>
    </source>
</evidence>
<dbReference type="EC" id="1.17.7.4" evidence="5"/>
<comment type="similarity">
    <text evidence="5">Belongs to the IspH family.</text>
</comment>
<dbReference type="NCBIfam" id="NF002190">
    <property type="entry name" value="PRK01045.1-4"/>
    <property type="match status" value="1"/>
</dbReference>
<feature type="region of interest" description="Disordered" evidence="6">
    <location>
        <begin position="1"/>
        <end position="20"/>
    </location>
</feature>
<evidence type="ECO:0000259" key="7">
    <source>
        <dbReference type="Pfam" id="PF01048"/>
    </source>
</evidence>
<feature type="binding site" evidence="5">
    <location>
        <position position="440"/>
    </location>
    <ligand>
        <name>dimethylallyl diphosphate</name>
        <dbReference type="ChEBI" id="CHEBI:57623"/>
    </ligand>
</feature>
<keyword evidence="3 5" id="KW-0408">Iron</keyword>
<evidence type="ECO:0000256" key="1">
    <source>
        <dbReference type="ARBA" id="ARBA00022485"/>
    </source>
</evidence>
<dbReference type="Proteomes" id="UP000460272">
    <property type="component" value="Unassembled WGS sequence"/>
</dbReference>
<name>A0A6P2C4P5_9ACTN</name>